<dbReference type="Gene3D" id="2.30.30.40">
    <property type="entry name" value="SH3 Domains"/>
    <property type="match status" value="1"/>
</dbReference>
<accession>A0A164NZT3</accession>
<dbReference type="GO" id="GO:0120104">
    <property type="term" value="C:mitotic actomyosin contractile ring, proximal layer"/>
    <property type="evidence" value="ECO:0007669"/>
    <property type="project" value="TreeGrafter"/>
</dbReference>
<feature type="domain" description="SH3" evidence="10">
    <location>
        <begin position="943"/>
        <end position="1006"/>
    </location>
</feature>
<evidence type="ECO:0008006" key="14">
    <source>
        <dbReference type="Google" id="ProtNLM"/>
    </source>
</evidence>
<keyword evidence="2 6" id="KW-0728">SH3 domain</keyword>
<evidence type="ECO:0000256" key="7">
    <source>
        <dbReference type="PROSITE-ProRule" id="PRU01077"/>
    </source>
</evidence>
<dbReference type="CDD" id="cd07651">
    <property type="entry name" value="F-BAR_PombeCdc15_like"/>
    <property type="match status" value="1"/>
</dbReference>
<dbReference type="PANTHER" id="PTHR23065">
    <property type="entry name" value="PROLINE-SERINE-THREONINE PHOSPHATASE INTERACTING PROTEIN 1"/>
    <property type="match status" value="1"/>
</dbReference>
<dbReference type="FunFam" id="2.30.30.40:FF:000312">
    <property type="entry name" value="Related to Cell division control protein 15"/>
    <property type="match status" value="1"/>
</dbReference>
<dbReference type="PROSITE" id="PS51741">
    <property type="entry name" value="F_BAR"/>
    <property type="match status" value="1"/>
</dbReference>
<feature type="compositionally biased region" description="Polar residues" evidence="9">
    <location>
        <begin position="364"/>
        <end position="373"/>
    </location>
</feature>
<evidence type="ECO:0000256" key="1">
    <source>
        <dbReference type="ARBA" id="ARBA00004245"/>
    </source>
</evidence>
<name>A0A164NZT3_9AGAM</name>
<dbReference type="PRINTS" id="PR00499">
    <property type="entry name" value="P67PHOX"/>
</dbReference>
<feature type="compositionally biased region" description="Low complexity" evidence="9">
    <location>
        <begin position="473"/>
        <end position="483"/>
    </location>
</feature>
<feature type="compositionally biased region" description="Polar residues" evidence="9">
    <location>
        <begin position="418"/>
        <end position="437"/>
    </location>
</feature>
<protein>
    <recommendedName>
        <fullName evidence="14">SH3 domain-containing protein</fullName>
    </recommendedName>
</protein>
<feature type="coiled-coil region" evidence="8">
    <location>
        <begin position="146"/>
        <end position="209"/>
    </location>
</feature>
<dbReference type="SMART" id="SM00055">
    <property type="entry name" value="FCH"/>
    <property type="match status" value="1"/>
</dbReference>
<evidence type="ECO:0000313" key="13">
    <source>
        <dbReference type="Proteomes" id="UP000076722"/>
    </source>
</evidence>
<keyword evidence="7 8" id="KW-0175">Coiled coil</keyword>
<dbReference type="PRINTS" id="PR00452">
    <property type="entry name" value="SH3DOMAIN"/>
</dbReference>
<dbReference type="STRING" id="1314777.A0A164NZT3"/>
<organism evidence="12 13">
    <name type="scientific">Sistotremastrum niveocremeum HHB9708</name>
    <dbReference type="NCBI Taxonomy" id="1314777"/>
    <lineage>
        <taxon>Eukaryota</taxon>
        <taxon>Fungi</taxon>
        <taxon>Dikarya</taxon>
        <taxon>Basidiomycota</taxon>
        <taxon>Agaricomycotina</taxon>
        <taxon>Agaricomycetes</taxon>
        <taxon>Sistotremastrales</taxon>
        <taxon>Sistotremastraceae</taxon>
        <taxon>Sertulicium</taxon>
        <taxon>Sertulicium niveocremeum</taxon>
    </lineage>
</organism>
<comment type="subcellular location">
    <subcellularLocation>
        <location evidence="1">Cytoplasm</location>
        <location evidence="1">Cytoskeleton</location>
    </subcellularLocation>
</comment>
<keyword evidence="3" id="KW-0963">Cytoplasm</keyword>
<dbReference type="Proteomes" id="UP000076722">
    <property type="component" value="Unassembled WGS sequence"/>
</dbReference>
<gene>
    <name evidence="12" type="ORF">SISNIDRAFT_446203</name>
</gene>
<evidence type="ECO:0000256" key="2">
    <source>
        <dbReference type="ARBA" id="ARBA00022443"/>
    </source>
</evidence>
<proteinExistence type="predicted"/>
<dbReference type="FunFam" id="1.20.1270.60:FF:000045">
    <property type="entry name" value="Cell division control protein"/>
    <property type="match status" value="1"/>
</dbReference>
<dbReference type="InterPro" id="IPR031160">
    <property type="entry name" value="F_BAR_dom"/>
</dbReference>
<evidence type="ECO:0000259" key="11">
    <source>
        <dbReference type="PROSITE" id="PS51741"/>
    </source>
</evidence>
<dbReference type="GO" id="GO:0009898">
    <property type="term" value="C:cytoplasmic side of plasma membrane"/>
    <property type="evidence" value="ECO:0007669"/>
    <property type="project" value="TreeGrafter"/>
</dbReference>
<feature type="domain" description="F-BAR" evidence="11">
    <location>
        <begin position="30"/>
        <end position="283"/>
    </location>
</feature>
<feature type="region of interest" description="Disordered" evidence="9">
    <location>
        <begin position="389"/>
        <end position="884"/>
    </location>
</feature>
<evidence type="ECO:0000256" key="8">
    <source>
        <dbReference type="SAM" id="Coils"/>
    </source>
</evidence>
<sequence length="1006" mass="108928">MTEGAPRRQASTTSLSKYVRDQPSLENRSMDFCNAFWGLGDGGVDVLLARMRGSSRTMEELRSFWKERMSIEEEYSKKLNKLAKMQFGRDEIGDLRNSIDTLRLETDKQATSHLELAAKLKADMEVPTAAFVAKQVNFKKTFVANIERMFKNKQNQESHVAKAKEKYELECSRINAHTAHSSYIQGKELDKVQLKLEKAQAAVKTSEKEYANFVRVLKDTYGKWEKEWKEFCDRCQDIEEERIEFMKDNLWSYANAISTVCVADDESCEHTRVALEQLETERDMENFVRDYGTGSNIPEPPPFINHSSPEPRPAASRPRNANFARSTQRPVSLMISGRGAQPEDDEPPTAGNAGIGAGGVYRDSTPSRSQSRASLVPDSMVVNGVLPSSIFPPSTSTAAPVNVPSYARDPSPSRGPVQPTTAAGSSSFTPVNETQTEPLDAKSGTKLKIGSNAYEVDPSKDPQGSLGRTTSVRTPASSSRGRPTPAPAPGASNVGGQDDPLFQTMQQLQKDGSVNRRPTLGKQTPAASSSSSSNLVAPSSTSSSINSNLRSRNSVDYSASAESIVGPHPSSATTSRPTSPAPPTAVMMQPARPVSSSPVPVEEVVSSYGQRFPDEQRSQSRNSRTRDSLVIGQSSGPATLDRPVSPGGHVGVGAHGRSSSPQPAQHPVFRPTSPQPPQNRPASANSMGYANPGASEPSSAGGRPSQSASVSSLGIALSADGRVSVDSMRDRYTSQQQQQPQMSNPILQQRPPQQQPGQAPSGYYPQNPAGSQAYPGAAVAAPSQSTYPQPTQSQVAGRWPPQHSPVRRPTYSNPHSSGYVAPMQPQQQEPPQAQYPAYPAAQPPYGYEQPQTNGIHRAPSATGYQNPVTHYPPASYGPPQPTVVQSLQQPVHNNIVQQRAPSPAPATQVAQPPPQPQRSPSPYAQPDTNPTVPTGAFTDEGQGILFYVKALYDYQATTDEEFDFQAGDVIAVTQTPEDGWWSGVLLDDTRRMPGRTVFPSNFVTLF</sequence>
<feature type="compositionally biased region" description="Low complexity" evidence="9">
    <location>
        <begin position="782"/>
        <end position="794"/>
    </location>
</feature>
<dbReference type="SMART" id="SM00326">
    <property type="entry name" value="SH3"/>
    <property type="match status" value="1"/>
</dbReference>
<dbReference type="GO" id="GO:0030036">
    <property type="term" value="P:actin cytoskeleton organization"/>
    <property type="evidence" value="ECO:0007669"/>
    <property type="project" value="UniProtKB-ARBA"/>
</dbReference>
<dbReference type="PANTHER" id="PTHR23065:SF7">
    <property type="entry name" value="NOSTRIN, ISOFORM H"/>
    <property type="match status" value="1"/>
</dbReference>
<evidence type="ECO:0000256" key="5">
    <source>
        <dbReference type="ARBA" id="ARBA00023212"/>
    </source>
</evidence>
<dbReference type="SUPFAM" id="SSF50044">
    <property type="entry name" value="SH3-domain"/>
    <property type="match status" value="1"/>
</dbReference>
<keyword evidence="4" id="KW-0597">Phosphoprotein</keyword>
<feature type="compositionally biased region" description="Polar residues" evidence="9">
    <location>
        <begin position="503"/>
        <end position="512"/>
    </location>
</feature>
<feature type="compositionally biased region" description="Low complexity" evidence="9">
    <location>
        <begin position="569"/>
        <end position="578"/>
    </location>
</feature>
<feature type="compositionally biased region" description="Low complexity" evidence="9">
    <location>
        <begin position="593"/>
        <end position="607"/>
    </location>
</feature>
<feature type="region of interest" description="Disordered" evidence="9">
    <location>
        <begin position="899"/>
        <end position="935"/>
    </location>
</feature>
<dbReference type="EMBL" id="KV419439">
    <property type="protein sequence ID" value="KZS88210.1"/>
    <property type="molecule type" value="Genomic_DNA"/>
</dbReference>
<dbReference type="PROSITE" id="PS50002">
    <property type="entry name" value="SH3"/>
    <property type="match status" value="1"/>
</dbReference>
<dbReference type="GO" id="GO:0005543">
    <property type="term" value="F:phospholipid binding"/>
    <property type="evidence" value="ECO:0007669"/>
    <property type="project" value="TreeGrafter"/>
</dbReference>
<dbReference type="InterPro" id="IPR036028">
    <property type="entry name" value="SH3-like_dom_sf"/>
</dbReference>
<keyword evidence="13" id="KW-1185">Reference proteome</keyword>
<dbReference type="Pfam" id="PF00611">
    <property type="entry name" value="FCH"/>
    <property type="match status" value="1"/>
</dbReference>
<dbReference type="InterPro" id="IPR001060">
    <property type="entry name" value="FCH_dom"/>
</dbReference>
<dbReference type="InterPro" id="IPR027267">
    <property type="entry name" value="AH/BAR_dom_sf"/>
</dbReference>
<dbReference type="SUPFAM" id="SSF103657">
    <property type="entry name" value="BAR/IMD domain-like"/>
    <property type="match status" value="1"/>
</dbReference>
<evidence type="ECO:0000259" key="10">
    <source>
        <dbReference type="PROSITE" id="PS50002"/>
    </source>
</evidence>
<keyword evidence="5" id="KW-0206">Cytoskeleton</keyword>
<evidence type="ECO:0000313" key="12">
    <source>
        <dbReference type="EMBL" id="KZS88210.1"/>
    </source>
</evidence>
<feature type="compositionally biased region" description="Low complexity" evidence="9">
    <location>
        <begin position="526"/>
        <end position="554"/>
    </location>
</feature>
<evidence type="ECO:0000256" key="4">
    <source>
        <dbReference type="ARBA" id="ARBA00022553"/>
    </source>
</evidence>
<reference evidence="12 13" key="1">
    <citation type="journal article" date="2016" name="Mol. Biol. Evol.">
        <title>Comparative Genomics of Early-Diverging Mushroom-Forming Fungi Provides Insights into the Origins of Lignocellulose Decay Capabilities.</title>
        <authorList>
            <person name="Nagy L.G."/>
            <person name="Riley R."/>
            <person name="Tritt A."/>
            <person name="Adam C."/>
            <person name="Daum C."/>
            <person name="Floudas D."/>
            <person name="Sun H."/>
            <person name="Yadav J.S."/>
            <person name="Pangilinan J."/>
            <person name="Larsson K.H."/>
            <person name="Matsuura K."/>
            <person name="Barry K."/>
            <person name="Labutti K."/>
            <person name="Kuo R."/>
            <person name="Ohm R.A."/>
            <person name="Bhattacharya S.S."/>
            <person name="Shirouzu T."/>
            <person name="Yoshinaga Y."/>
            <person name="Martin F.M."/>
            <person name="Grigoriev I.V."/>
            <person name="Hibbett D.S."/>
        </authorList>
    </citation>
    <scope>NUCLEOTIDE SEQUENCE [LARGE SCALE GENOMIC DNA]</scope>
    <source>
        <strain evidence="12 13">HHB9708</strain>
    </source>
</reference>
<feature type="compositionally biased region" description="Low complexity" evidence="9">
    <location>
        <begin position="821"/>
        <end position="851"/>
    </location>
</feature>
<evidence type="ECO:0000256" key="3">
    <source>
        <dbReference type="ARBA" id="ARBA00022490"/>
    </source>
</evidence>
<feature type="compositionally biased region" description="Low complexity" evidence="9">
    <location>
        <begin position="735"/>
        <end position="766"/>
    </location>
</feature>
<dbReference type="Gene3D" id="1.20.1270.60">
    <property type="entry name" value="Arfaptin homology (AH) domain/BAR domain"/>
    <property type="match status" value="1"/>
</dbReference>
<feature type="compositionally biased region" description="Low complexity" evidence="9">
    <location>
        <begin position="313"/>
        <end position="326"/>
    </location>
</feature>
<evidence type="ECO:0000256" key="9">
    <source>
        <dbReference type="SAM" id="MobiDB-lite"/>
    </source>
</evidence>
<dbReference type="Pfam" id="PF00018">
    <property type="entry name" value="SH3_1"/>
    <property type="match status" value="1"/>
</dbReference>
<feature type="region of interest" description="Disordered" evidence="9">
    <location>
        <begin position="289"/>
        <end position="376"/>
    </location>
</feature>
<dbReference type="AlphaFoldDB" id="A0A164NZT3"/>
<dbReference type="OrthoDB" id="19092at2759"/>
<dbReference type="CDD" id="cd00174">
    <property type="entry name" value="SH3"/>
    <property type="match status" value="1"/>
</dbReference>
<evidence type="ECO:0000256" key="6">
    <source>
        <dbReference type="PROSITE-ProRule" id="PRU00192"/>
    </source>
</evidence>
<dbReference type="InterPro" id="IPR001452">
    <property type="entry name" value="SH3_domain"/>
</dbReference>